<sequence length="206" mass="22976">MLNALIISNNIVGLTDYYVSNDRVCYTIAPVTKAFDPDLMPYDILVVPNGSDHVAMLKIKDKVRAFLDAGKAVVCSDGWFTNWVPGNQWVMDNTKPTIEIRYFINTDRHRLFEGVRLDELTFSHGMSGWWSCGYIEAADGADVVVEDTWQRPIVVLDEVSTGGTIFLTASGPMADVTYSGEQDVALVKLYRNFLQLVAQKKESVAV</sequence>
<evidence type="ECO:0000313" key="1">
    <source>
        <dbReference type="EMBL" id="QJW92218.1"/>
    </source>
</evidence>
<dbReference type="Proteomes" id="UP000502756">
    <property type="component" value="Chromosome"/>
</dbReference>
<protein>
    <recommendedName>
        <fullName evidence="3">Glutamine amidotransferase domain-containing protein</fullName>
    </recommendedName>
</protein>
<organism evidence="1 2">
    <name type="scientific">Spirosoma taeanense</name>
    <dbReference type="NCBI Taxonomy" id="2735870"/>
    <lineage>
        <taxon>Bacteria</taxon>
        <taxon>Pseudomonadati</taxon>
        <taxon>Bacteroidota</taxon>
        <taxon>Cytophagia</taxon>
        <taxon>Cytophagales</taxon>
        <taxon>Cytophagaceae</taxon>
        <taxon>Spirosoma</taxon>
    </lineage>
</organism>
<evidence type="ECO:0008006" key="3">
    <source>
        <dbReference type="Google" id="ProtNLM"/>
    </source>
</evidence>
<keyword evidence="2" id="KW-1185">Reference proteome</keyword>
<gene>
    <name evidence="1" type="ORF">HNV11_04485</name>
</gene>
<dbReference type="KEGG" id="stae:HNV11_04485"/>
<dbReference type="EMBL" id="CP053435">
    <property type="protein sequence ID" value="QJW92218.1"/>
    <property type="molecule type" value="Genomic_DNA"/>
</dbReference>
<dbReference type="InterPro" id="IPR029062">
    <property type="entry name" value="Class_I_gatase-like"/>
</dbReference>
<reference evidence="1 2" key="1">
    <citation type="submission" date="2020-05" db="EMBL/GenBank/DDBJ databases">
        <title>Genome sequencing of Spirosoma sp. TS118.</title>
        <authorList>
            <person name="Lee J.-H."/>
            <person name="Jeong S."/>
            <person name="Zhao L."/>
            <person name="Jung J.-H."/>
            <person name="Kim M.-K."/>
            <person name="Lim S."/>
        </authorList>
    </citation>
    <scope>NUCLEOTIDE SEQUENCE [LARGE SCALE GENOMIC DNA]</scope>
    <source>
        <strain evidence="1 2">TS118</strain>
    </source>
</reference>
<proteinExistence type="predicted"/>
<accession>A0A6M5YDY3</accession>
<dbReference type="AlphaFoldDB" id="A0A6M5YDY3"/>
<dbReference type="SUPFAM" id="SSF52317">
    <property type="entry name" value="Class I glutamine amidotransferase-like"/>
    <property type="match status" value="1"/>
</dbReference>
<evidence type="ECO:0000313" key="2">
    <source>
        <dbReference type="Proteomes" id="UP000502756"/>
    </source>
</evidence>
<name>A0A6M5YDY3_9BACT</name>